<dbReference type="PANTHER" id="PTHR12815:SF18">
    <property type="entry name" value="SORTING AND ASSEMBLY MACHINERY COMPONENT 50 HOMOLOG"/>
    <property type="match status" value="1"/>
</dbReference>
<keyword evidence="5" id="KW-0732">Signal</keyword>
<evidence type="ECO:0000313" key="7">
    <source>
        <dbReference type="EMBL" id="MBP3192782.1"/>
    </source>
</evidence>
<feature type="signal peptide" evidence="5">
    <location>
        <begin position="1"/>
        <end position="22"/>
    </location>
</feature>
<keyword evidence="3" id="KW-0812">Transmembrane</keyword>
<protein>
    <submittedName>
        <fullName evidence="7">BamA/TamA family outer membrane protein</fullName>
    </submittedName>
</protein>
<reference evidence="7" key="1">
    <citation type="submission" date="2021-02" db="EMBL/GenBank/DDBJ databases">
        <title>Natronogracilivirga saccharolytica gen. nov. sp. nov. a new anaerobic, haloalkiliphilic carbohydrate-fermenting bacterium from soda lake and proposing of Cyclonatronumiaceae fam. nov. in the phylum Balneolaeota.</title>
        <authorList>
            <person name="Zhilina T.N."/>
            <person name="Sorokin D.Y."/>
            <person name="Zavarzina D.G."/>
            <person name="Toshchakov S.V."/>
            <person name="Kublanov I.V."/>
        </authorList>
    </citation>
    <scope>NUCLEOTIDE SEQUENCE</scope>
    <source>
        <strain evidence="7">Z-1702</strain>
    </source>
</reference>
<name>A0A8J7UVQ0_9BACT</name>
<comment type="caution">
    <text evidence="7">The sequence shown here is derived from an EMBL/GenBank/DDBJ whole genome shotgun (WGS) entry which is preliminary data.</text>
</comment>
<feature type="chain" id="PRO_5035255990" evidence="5">
    <location>
        <begin position="23"/>
        <end position="674"/>
    </location>
</feature>
<keyword evidence="2" id="KW-1134">Transmembrane beta strand</keyword>
<evidence type="ECO:0000256" key="4">
    <source>
        <dbReference type="ARBA" id="ARBA00023136"/>
    </source>
</evidence>
<dbReference type="InterPro" id="IPR034746">
    <property type="entry name" value="POTRA"/>
</dbReference>
<dbReference type="InterPro" id="IPR000184">
    <property type="entry name" value="Bac_surfAg_D15"/>
</dbReference>
<dbReference type="Pfam" id="PF07244">
    <property type="entry name" value="POTRA"/>
    <property type="match status" value="2"/>
</dbReference>
<dbReference type="Pfam" id="PF01103">
    <property type="entry name" value="Omp85"/>
    <property type="match status" value="1"/>
</dbReference>
<dbReference type="AlphaFoldDB" id="A0A8J7UVQ0"/>
<gene>
    <name evidence="7" type="ORF">NATSA_08915</name>
</gene>
<evidence type="ECO:0000313" key="8">
    <source>
        <dbReference type="Proteomes" id="UP000673975"/>
    </source>
</evidence>
<dbReference type="PANTHER" id="PTHR12815">
    <property type="entry name" value="SORTING AND ASSEMBLY MACHINERY SAMM50 PROTEIN FAMILY MEMBER"/>
    <property type="match status" value="1"/>
</dbReference>
<organism evidence="7 8">
    <name type="scientific">Natronogracilivirga saccharolytica</name>
    <dbReference type="NCBI Taxonomy" id="2812953"/>
    <lineage>
        <taxon>Bacteria</taxon>
        <taxon>Pseudomonadati</taxon>
        <taxon>Balneolota</taxon>
        <taxon>Balneolia</taxon>
        <taxon>Balneolales</taxon>
        <taxon>Cyclonatronaceae</taxon>
        <taxon>Natronogracilivirga</taxon>
    </lineage>
</organism>
<evidence type="ECO:0000256" key="3">
    <source>
        <dbReference type="ARBA" id="ARBA00022692"/>
    </source>
</evidence>
<dbReference type="Gene3D" id="3.10.20.310">
    <property type="entry name" value="membrane protein fhac"/>
    <property type="match status" value="2"/>
</dbReference>
<dbReference type="InterPro" id="IPR039910">
    <property type="entry name" value="D15-like"/>
</dbReference>
<evidence type="ECO:0000256" key="5">
    <source>
        <dbReference type="SAM" id="SignalP"/>
    </source>
</evidence>
<evidence type="ECO:0000259" key="6">
    <source>
        <dbReference type="PROSITE" id="PS51779"/>
    </source>
</evidence>
<accession>A0A8J7UVQ0</accession>
<keyword evidence="8" id="KW-1185">Reference proteome</keyword>
<comment type="subcellular location">
    <subcellularLocation>
        <location evidence="1">Membrane</location>
    </subcellularLocation>
</comment>
<dbReference type="Gene3D" id="2.40.160.50">
    <property type="entry name" value="membrane protein fhac: a member of the omp85/tpsb transporter family"/>
    <property type="match status" value="1"/>
</dbReference>
<keyword evidence="4" id="KW-0472">Membrane</keyword>
<dbReference type="PROSITE" id="PS51779">
    <property type="entry name" value="POTRA"/>
    <property type="match status" value="1"/>
</dbReference>
<sequence>MRYLSVLLFLLLGFVDACPSYSAGWDDLASGNRYHLYQSDQDASEKQSVARFSGGRFPVSMQANGDQPGRVWNIDFEGNETYSGMTIRRIIGLEAPSFFRKLRFWNRSGFDFDETELRRDVIRIQRYYQRRGFPKVDVDSRVEQGRRDWSRTVIFEIDEGKPTIIDTVRYEIDADAETVEYLQNHRVFERAMKRNDMQEGRRYQLIQHSDVEGHFQSVLRNMGFAHANTFVTANVDTTGLHADVLVTITPGPISYFGDVNIDGNETVSADLVRRQSGLKTGEQYSSRKLRNAQQEIFGHPLFRFATVNMPAQSRDSIVDINVRVREHALRSLRVQGGIGIEEIARIGVSWQHRNPLGNAHNFSVTTRASFLEQRVSMDYFIPYVFNPKSRINISPFGQRLDERGYLLLRGGLNNSFIYQVSRETAGTVSYEFTRNREQIYNPDVDLPEDEQRYNISALKLSGYHNQLEIERYQGWVVRPHAEFSGFLGTGSLRYNRYKLDIRRYLDIGEGTQFAIRNEGGLITNASVDDLPSNVRFYTGGTSSVRGWQRRELGPKRAVLDDEGNFKEYVPAGGKAMYNINLELRQDLGMIIRRFGMAVFLDGGAVWEDSEDINAGDLQFGLGGGFRYNSPIGPIRIDLARKLNPTDEDLNIYNGEDFGRSFDRWGIHFSIGQAF</sequence>
<evidence type="ECO:0000256" key="2">
    <source>
        <dbReference type="ARBA" id="ARBA00022452"/>
    </source>
</evidence>
<dbReference type="EMBL" id="JAFIDN010000006">
    <property type="protein sequence ID" value="MBP3192782.1"/>
    <property type="molecule type" value="Genomic_DNA"/>
</dbReference>
<dbReference type="InterPro" id="IPR010827">
    <property type="entry name" value="BamA/TamA_POTRA"/>
</dbReference>
<proteinExistence type="predicted"/>
<dbReference type="GO" id="GO:0019867">
    <property type="term" value="C:outer membrane"/>
    <property type="evidence" value="ECO:0007669"/>
    <property type="project" value="InterPro"/>
</dbReference>
<feature type="domain" description="POTRA" evidence="6">
    <location>
        <begin position="254"/>
        <end position="327"/>
    </location>
</feature>
<evidence type="ECO:0000256" key="1">
    <source>
        <dbReference type="ARBA" id="ARBA00004370"/>
    </source>
</evidence>
<dbReference type="Proteomes" id="UP000673975">
    <property type="component" value="Unassembled WGS sequence"/>
</dbReference>